<name>A0AAV9CK27_ACOCL</name>
<dbReference type="AlphaFoldDB" id="A0AAV9CK27"/>
<reference evidence="3" key="1">
    <citation type="journal article" date="2023" name="Nat. Commun.">
        <title>Diploid and tetraploid genomes of Acorus and the evolution of monocots.</title>
        <authorList>
            <person name="Ma L."/>
            <person name="Liu K.W."/>
            <person name="Li Z."/>
            <person name="Hsiao Y.Y."/>
            <person name="Qi Y."/>
            <person name="Fu T."/>
            <person name="Tang G.D."/>
            <person name="Zhang D."/>
            <person name="Sun W.H."/>
            <person name="Liu D.K."/>
            <person name="Li Y."/>
            <person name="Chen G.Z."/>
            <person name="Liu X.D."/>
            <person name="Liao X.Y."/>
            <person name="Jiang Y.T."/>
            <person name="Yu X."/>
            <person name="Hao Y."/>
            <person name="Huang J."/>
            <person name="Zhao X.W."/>
            <person name="Ke S."/>
            <person name="Chen Y.Y."/>
            <person name="Wu W.L."/>
            <person name="Hsu J.L."/>
            <person name="Lin Y.F."/>
            <person name="Huang M.D."/>
            <person name="Li C.Y."/>
            <person name="Huang L."/>
            <person name="Wang Z.W."/>
            <person name="Zhao X."/>
            <person name="Zhong W.Y."/>
            <person name="Peng D.H."/>
            <person name="Ahmad S."/>
            <person name="Lan S."/>
            <person name="Zhang J.S."/>
            <person name="Tsai W.C."/>
            <person name="Van de Peer Y."/>
            <person name="Liu Z.J."/>
        </authorList>
    </citation>
    <scope>NUCLEOTIDE SEQUENCE</scope>
    <source>
        <strain evidence="3">CP</strain>
    </source>
</reference>
<dbReference type="EMBL" id="JAUJYO010000018">
    <property type="protein sequence ID" value="KAK1289022.1"/>
    <property type="molecule type" value="Genomic_DNA"/>
</dbReference>
<keyword evidence="4" id="KW-1185">Reference proteome</keyword>
<accession>A0AAV9CK27</accession>
<keyword evidence="3" id="KW-0675">Receptor</keyword>
<dbReference type="GO" id="GO:0016301">
    <property type="term" value="F:kinase activity"/>
    <property type="evidence" value="ECO:0007669"/>
    <property type="project" value="UniProtKB-KW"/>
</dbReference>
<dbReference type="Pfam" id="PF12819">
    <property type="entry name" value="Malectin_like"/>
    <property type="match status" value="1"/>
</dbReference>
<keyword evidence="3" id="KW-0808">Transferase</keyword>
<dbReference type="PANTHER" id="PTHR45631:SF202">
    <property type="entry name" value="SENESCENCE-INDUCED RECEPTOR-LIKE SERINE_THREONINE-PROTEIN KINASE"/>
    <property type="match status" value="1"/>
</dbReference>
<evidence type="ECO:0000256" key="1">
    <source>
        <dbReference type="ARBA" id="ARBA00004167"/>
    </source>
</evidence>
<dbReference type="PANTHER" id="PTHR45631">
    <property type="entry name" value="OS07G0107800 PROTEIN-RELATED"/>
    <property type="match status" value="1"/>
</dbReference>
<reference evidence="3" key="2">
    <citation type="submission" date="2023-06" db="EMBL/GenBank/DDBJ databases">
        <authorList>
            <person name="Ma L."/>
            <person name="Liu K.-W."/>
            <person name="Li Z."/>
            <person name="Hsiao Y.-Y."/>
            <person name="Qi Y."/>
            <person name="Fu T."/>
            <person name="Tang G."/>
            <person name="Zhang D."/>
            <person name="Sun W.-H."/>
            <person name="Liu D.-K."/>
            <person name="Li Y."/>
            <person name="Chen G.-Z."/>
            <person name="Liu X.-D."/>
            <person name="Liao X.-Y."/>
            <person name="Jiang Y.-T."/>
            <person name="Yu X."/>
            <person name="Hao Y."/>
            <person name="Huang J."/>
            <person name="Zhao X.-W."/>
            <person name="Ke S."/>
            <person name="Chen Y.-Y."/>
            <person name="Wu W.-L."/>
            <person name="Hsu J.-L."/>
            <person name="Lin Y.-F."/>
            <person name="Huang M.-D."/>
            <person name="Li C.-Y."/>
            <person name="Huang L."/>
            <person name="Wang Z.-W."/>
            <person name="Zhao X."/>
            <person name="Zhong W.-Y."/>
            <person name="Peng D.-H."/>
            <person name="Ahmad S."/>
            <person name="Lan S."/>
            <person name="Zhang J.-S."/>
            <person name="Tsai W.-C."/>
            <person name="Van De Peer Y."/>
            <person name="Liu Z.-J."/>
        </authorList>
    </citation>
    <scope>NUCLEOTIDE SEQUENCE</scope>
    <source>
        <strain evidence="3">CP</strain>
        <tissue evidence="3">Leaves</tissue>
    </source>
</reference>
<dbReference type="InterPro" id="IPR024788">
    <property type="entry name" value="Malectin-like_Carb-bd_dom"/>
</dbReference>
<comment type="caution">
    <text evidence="3">The sequence shown here is derived from an EMBL/GenBank/DDBJ whole genome shotgun (WGS) entry which is preliminary data.</text>
</comment>
<dbReference type="InterPro" id="IPR032675">
    <property type="entry name" value="LRR_dom_sf"/>
</dbReference>
<evidence type="ECO:0000313" key="4">
    <source>
        <dbReference type="Proteomes" id="UP001180020"/>
    </source>
</evidence>
<comment type="subcellular location">
    <subcellularLocation>
        <location evidence="1">Membrane</location>
        <topology evidence="1">Single-pass membrane protein</topology>
    </subcellularLocation>
</comment>
<dbReference type="Gene3D" id="3.80.10.10">
    <property type="entry name" value="Ribonuclease Inhibitor"/>
    <property type="match status" value="1"/>
</dbReference>
<gene>
    <name evidence="3" type="primary">MEE39</name>
    <name evidence="3" type="ORF">QJS10_CPB18g00946</name>
</gene>
<evidence type="ECO:0000259" key="2">
    <source>
        <dbReference type="Pfam" id="PF12819"/>
    </source>
</evidence>
<protein>
    <submittedName>
        <fullName evidence="3">LRR receptor-like serine/threonine-protein kinase MEE39</fullName>
    </submittedName>
</protein>
<feature type="domain" description="Malectin-like" evidence="2">
    <location>
        <begin position="13"/>
        <end position="339"/>
    </location>
</feature>
<evidence type="ECO:0000313" key="3">
    <source>
        <dbReference type="EMBL" id="KAK1289022.1"/>
    </source>
</evidence>
<dbReference type="GO" id="GO:0016020">
    <property type="term" value="C:membrane"/>
    <property type="evidence" value="ECO:0007669"/>
    <property type="project" value="UniProtKB-SubCell"/>
</dbReference>
<proteinExistence type="predicted"/>
<sequence length="446" mass="49851">MIQTLSVKGFISIDCGIARNGGYTDDTYKITYTSDDEFIDTGVNAKITPASMSANNPRKLYVTLRSFPNGTRNCYNLSPSGGAKGKKYLIRASFMYGNYDGLNEIPQFDLHVGVNRWTTVVLPNASSSIYYETVHVPRTTNMSVCLIDTGGGVPFISGLELRPLDGESYMGATQGSSLVKYLRYNCGGQDFIRFPDDTLDRIWRSYYNQTTQNPISTTSNVDKNNHFKLPYAVMSTAVTPSTGDALKFDWQASVIGSKDGQHIYMHFMELQQLKTNESRKFGIEINGQSFYKPFQPDYLSVSTIFSINPLNGSTYNVSIQKTNDSTLPPILNAVEVYFVRPMQISPTDDQDVEAITNIKMTYSIKKKKWNGGDPCFPREYSWDGLNCSIDDSINPPRIISLNISNNQLSGSIPLALLKKMNNQELSLRAMAVREGETEREASVTRE</sequence>
<organism evidence="3 4">
    <name type="scientific">Acorus calamus</name>
    <name type="common">Sweet flag</name>
    <dbReference type="NCBI Taxonomy" id="4465"/>
    <lineage>
        <taxon>Eukaryota</taxon>
        <taxon>Viridiplantae</taxon>
        <taxon>Streptophyta</taxon>
        <taxon>Embryophyta</taxon>
        <taxon>Tracheophyta</taxon>
        <taxon>Spermatophyta</taxon>
        <taxon>Magnoliopsida</taxon>
        <taxon>Liliopsida</taxon>
        <taxon>Acoraceae</taxon>
        <taxon>Acorus</taxon>
    </lineage>
</organism>
<keyword evidence="3" id="KW-0418">Kinase</keyword>
<dbReference type="Proteomes" id="UP001180020">
    <property type="component" value="Unassembled WGS sequence"/>
</dbReference>